<evidence type="ECO:0000256" key="2">
    <source>
        <dbReference type="SAM" id="MobiDB-lite"/>
    </source>
</evidence>
<reference evidence="4 5" key="1">
    <citation type="journal article" date="2016" name="Mol. Biol. Evol.">
        <title>Comparative Genomics of Early-Diverging Mushroom-Forming Fungi Provides Insights into the Origins of Lignocellulose Decay Capabilities.</title>
        <authorList>
            <person name="Nagy L.G."/>
            <person name="Riley R."/>
            <person name="Tritt A."/>
            <person name="Adam C."/>
            <person name="Daum C."/>
            <person name="Floudas D."/>
            <person name="Sun H."/>
            <person name="Yadav J.S."/>
            <person name="Pangilinan J."/>
            <person name="Larsson K.H."/>
            <person name="Matsuura K."/>
            <person name="Barry K."/>
            <person name="Labutti K."/>
            <person name="Kuo R."/>
            <person name="Ohm R.A."/>
            <person name="Bhattacharya S.S."/>
            <person name="Shirouzu T."/>
            <person name="Yoshinaga Y."/>
            <person name="Martin F.M."/>
            <person name="Grigoriev I.V."/>
            <person name="Hibbett D.S."/>
        </authorList>
    </citation>
    <scope>NUCLEOTIDE SEQUENCE [LARGE SCALE GENOMIC DNA]</scope>
    <source>
        <strain evidence="4 5">93-53</strain>
    </source>
</reference>
<keyword evidence="5" id="KW-1185">Reference proteome</keyword>
<dbReference type="PANTHER" id="PTHR38407:SF1">
    <property type="entry name" value="PROTEIN IVY1"/>
    <property type="match status" value="1"/>
</dbReference>
<dbReference type="GO" id="GO:0042144">
    <property type="term" value="P:vacuole fusion, non-autophagic"/>
    <property type="evidence" value="ECO:0007669"/>
    <property type="project" value="InterPro"/>
</dbReference>
<dbReference type="GO" id="GO:0005543">
    <property type="term" value="F:phospholipid binding"/>
    <property type="evidence" value="ECO:0007669"/>
    <property type="project" value="InterPro"/>
</dbReference>
<dbReference type="Pfam" id="PF08397">
    <property type="entry name" value="IMD"/>
    <property type="match status" value="1"/>
</dbReference>
<dbReference type="GO" id="GO:0007009">
    <property type="term" value="P:plasma membrane organization"/>
    <property type="evidence" value="ECO:0007669"/>
    <property type="project" value="InterPro"/>
</dbReference>
<proteinExistence type="predicted"/>
<feature type="compositionally biased region" description="Polar residues" evidence="2">
    <location>
        <begin position="495"/>
        <end position="507"/>
    </location>
</feature>
<feature type="domain" description="IMD" evidence="3">
    <location>
        <begin position="58"/>
        <end position="233"/>
    </location>
</feature>
<dbReference type="SUPFAM" id="SSF103657">
    <property type="entry name" value="BAR/IMD domain-like"/>
    <property type="match status" value="1"/>
</dbReference>
<organism evidence="4 5">
    <name type="scientific">Laetiporus sulphureus 93-53</name>
    <dbReference type="NCBI Taxonomy" id="1314785"/>
    <lineage>
        <taxon>Eukaryota</taxon>
        <taxon>Fungi</taxon>
        <taxon>Dikarya</taxon>
        <taxon>Basidiomycota</taxon>
        <taxon>Agaricomycotina</taxon>
        <taxon>Agaricomycetes</taxon>
        <taxon>Polyporales</taxon>
        <taxon>Laetiporus</taxon>
    </lineage>
</organism>
<gene>
    <name evidence="4" type="ORF">LAESUDRAFT_740202</name>
</gene>
<dbReference type="RefSeq" id="XP_040770459.1">
    <property type="nucleotide sequence ID" value="XM_040911065.1"/>
</dbReference>
<dbReference type="InterPro" id="IPR037470">
    <property type="entry name" value="IVY1"/>
</dbReference>
<dbReference type="AlphaFoldDB" id="A0A165IE21"/>
<feature type="coiled-coil region" evidence="1">
    <location>
        <begin position="177"/>
        <end position="211"/>
    </location>
</feature>
<evidence type="ECO:0000259" key="3">
    <source>
        <dbReference type="Pfam" id="PF08397"/>
    </source>
</evidence>
<evidence type="ECO:0000313" key="4">
    <source>
        <dbReference type="EMBL" id="KZT12949.1"/>
    </source>
</evidence>
<feature type="compositionally biased region" description="Polar residues" evidence="2">
    <location>
        <begin position="457"/>
        <end position="478"/>
    </location>
</feature>
<feature type="region of interest" description="Disordered" evidence="2">
    <location>
        <begin position="280"/>
        <end position="507"/>
    </location>
</feature>
<feature type="compositionally biased region" description="Low complexity" evidence="2">
    <location>
        <begin position="280"/>
        <end position="292"/>
    </location>
</feature>
<dbReference type="GO" id="GO:0000329">
    <property type="term" value="C:fungal-type vacuole membrane"/>
    <property type="evidence" value="ECO:0007669"/>
    <property type="project" value="InterPro"/>
</dbReference>
<dbReference type="InterPro" id="IPR013606">
    <property type="entry name" value="I-BAR_dom"/>
</dbReference>
<dbReference type="OrthoDB" id="5594612at2759"/>
<accession>A0A165IE21</accession>
<dbReference type="GeneID" id="63828094"/>
<dbReference type="Proteomes" id="UP000076871">
    <property type="component" value="Unassembled WGS sequence"/>
</dbReference>
<evidence type="ECO:0000256" key="1">
    <source>
        <dbReference type="SAM" id="Coils"/>
    </source>
</evidence>
<sequence>MTRTRSLRSQAVSPKLDTSSRPSSPTFSETTNASVLDFGPDGPHKIITRAHLKMSMQAYEDLLNKSAAYRGALLAMSRATAGFADAMGVCAGLKGPNYESGTRLQVASGLHHLMSNHFHVLAETLDMQFEKPLRQHFEDYRRVVNERSNAYEKALREKSNLIRQTEMGNYHRKGRSLQTFREALAILQRQVDELDDLKEQHYQEIIEHEERVWDFVQGKVCYVVRSTLDIFDRFTSKASDPVIEPMLQTVPDPFDAYGPPPSEDQIFTILPPLSVIANAPSSTPSPLTSTATELDSSDGIPSAKSSWTPSTGGFFPDTSAAWADVPMSSPPRIRSATSPVAPARSASPQTVDATIAAPPPSSLNRRHSLPPASGSPPTINHQPRRSESKLRSVLSVIDESHSRQNGEANNVPDTADSPELQERQSISPPVDTPPINGKETSPAHSGQWAFFSFPSARPSNGDSEAGQQNITLSQVQSPPMSPRDSLTPRAERSRSPQSDDTAIPITT</sequence>
<dbReference type="STRING" id="1314785.A0A165IE21"/>
<name>A0A165IE21_9APHY</name>
<dbReference type="PANTHER" id="PTHR38407">
    <property type="entry name" value="PROTEIN IVY1"/>
    <property type="match status" value="1"/>
</dbReference>
<dbReference type="InterPro" id="IPR027267">
    <property type="entry name" value="AH/BAR_dom_sf"/>
</dbReference>
<dbReference type="Gene3D" id="1.20.1270.60">
    <property type="entry name" value="Arfaptin homology (AH) domain/BAR domain"/>
    <property type="match status" value="1"/>
</dbReference>
<dbReference type="EMBL" id="KV427605">
    <property type="protein sequence ID" value="KZT12949.1"/>
    <property type="molecule type" value="Genomic_DNA"/>
</dbReference>
<feature type="region of interest" description="Disordered" evidence="2">
    <location>
        <begin position="1"/>
        <end position="35"/>
    </location>
</feature>
<feature type="compositionally biased region" description="Polar residues" evidence="2">
    <location>
        <begin position="1"/>
        <end position="34"/>
    </location>
</feature>
<protein>
    <recommendedName>
        <fullName evidence="3">IMD domain-containing protein</fullName>
    </recommendedName>
</protein>
<evidence type="ECO:0000313" key="5">
    <source>
        <dbReference type="Proteomes" id="UP000076871"/>
    </source>
</evidence>
<keyword evidence="1" id="KW-0175">Coiled coil</keyword>
<dbReference type="InParanoid" id="A0A165IE21"/>